<dbReference type="Proteomes" id="UP001303647">
    <property type="component" value="Unassembled WGS sequence"/>
</dbReference>
<sequence length="202" mass="23351">MSWAALLRSSPVGVSKNTIRLALGKDFWYKFRSIKQIALNKERAANRLLHVKEMIGQEAVLKEVFRAPKDKYKKDLINVQAQGMIWQGGRSLLVNMNRDPEAKRQGHSANSYIWALEEGLVPYFRPGTFFLQDNAKIHKKMKAILYRDFPGLHLLKRNDVNIAKVAEALKVAWERVPQELIDRLVDSMPKKLAAVRKRRLVY</sequence>
<comment type="caution">
    <text evidence="1">The sequence shown here is derived from an EMBL/GenBank/DDBJ whole genome shotgun (WGS) entry which is preliminary data.</text>
</comment>
<dbReference type="AlphaFoldDB" id="A0AAN7CNR3"/>
<dbReference type="Gene3D" id="3.30.420.10">
    <property type="entry name" value="Ribonuclease H-like superfamily/Ribonuclease H"/>
    <property type="match status" value="1"/>
</dbReference>
<accession>A0AAN7CNR3</accession>
<evidence type="ECO:0008006" key="3">
    <source>
        <dbReference type="Google" id="ProtNLM"/>
    </source>
</evidence>
<gene>
    <name evidence="1" type="ORF">C7999DRAFT_43736</name>
</gene>
<dbReference type="GO" id="GO:0003676">
    <property type="term" value="F:nucleic acid binding"/>
    <property type="evidence" value="ECO:0007669"/>
    <property type="project" value="InterPro"/>
</dbReference>
<keyword evidence="2" id="KW-1185">Reference proteome</keyword>
<organism evidence="1 2">
    <name type="scientific">Corynascus novoguineensis</name>
    <dbReference type="NCBI Taxonomy" id="1126955"/>
    <lineage>
        <taxon>Eukaryota</taxon>
        <taxon>Fungi</taxon>
        <taxon>Dikarya</taxon>
        <taxon>Ascomycota</taxon>
        <taxon>Pezizomycotina</taxon>
        <taxon>Sordariomycetes</taxon>
        <taxon>Sordariomycetidae</taxon>
        <taxon>Sordariales</taxon>
        <taxon>Chaetomiaceae</taxon>
        <taxon>Corynascus</taxon>
    </lineage>
</organism>
<proteinExistence type="predicted"/>
<evidence type="ECO:0000313" key="2">
    <source>
        <dbReference type="Proteomes" id="UP001303647"/>
    </source>
</evidence>
<evidence type="ECO:0000313" key="1">
    <source>
        <dbReference type="EMBL" id="KAK4244632.1"/>
    </source>
</evidence>
<name>A0AAN7CNR3_9PEZI</name>
<reference evidence="1" key="2">
    <citation type="submission" date="2023-05" db="EMBL/GenBank/DDBJ databases">
        <authorList>
            <consortium name="Lawrence Berkeley National Laboratory"/>
            <person name="Steindorff A."/>
            <person name="Hensen N."/>
            <person name="Bonometti L."/>
            <person name="Westerberg I."/>
            <person name="Brannstrom I.O."/>
            <person name="Guillou S."/>
            <person name="Cros-Aarteil S."/>
            <person name="Calhoun S."/>
            <person name="Haridas S."/>
            <person name="Kuo A."/>
            <person name="Mondo S."/>
            <person name="Pangilinan J."/>
            <person name="Riley R."/>
            <person name="Labutti K."/>
            <person name="Andreopoulos B."/>
            <person name="Lipzen A."/>
            <person name="Chen C."/>
            <person name="Yanf M."/>
            <person name="Daum C."/>
            <person name="Ng V."/>
            <person name="Clum A."/>
            <person name="Ohm R."/>
            <person name="Martin F."/>
            <person name="Silar P."/>
            <person name="Natvig D."/>
            <person name="Lalanne C."/>
            <person name="Gautier V."/>
            <person name="Ament-Velasquez S.L."/>
            <person name="Kruys A."/>
            <person name="Hutchinson M.I."/>
            <person name="Powell A.J."/>
            <person name="Barry K."/>
            <person name="Miller A.N."/>
            <person name="Grigoriev I.V."/>
            <person name="Debuchy R."/>
            <person name="Gladieux P."/>
            <person name="Thoren M.H."/>
            <person name="Johannesson H."/>
        </authorList>
    </citation>
    <scope>NUCLEOTIDE SEQUENCE</scope>
    <source>
        <strain evidence="1">CBS 359.72</strain>
    </source>
</reference>
<dbReference type="EMBL" id="MU857730">
    <property type="protein sequence ID" value="KAK4244632.1"/>
    <property type="molecule type" value="Genomic_DNA"/>
</dbReference>
<reference evidence="1" key="1">
    <citation type="journal article" date="2023" name="Mol. Phylogenet. Evol.">
        <title>Genome-scale phylogeny and comparative genomics of the fungal order Sordariales.</title>
        <authorList>
            <person name="Hensen N."/>
            <person name="Bonometti L."/>
            <person name="Westerberg I."/>
            <person name="Brannstrom I.O."/>
            <person name="Guillou S."/>
            <person name="Cros-Aarteil S."/>
            <person name="Calhoun S."/>
            <person name="Haridas S."/>
            <person name="Kuo A."/>
            <person name="Mondo S."/>
            <person name="Pangilinan J."/>
            <person name="Riley R."/>
            <person name="LaButti K."/>
            <person name="Andreopoulos B."/>
            <person name="Lipzen A."/>
            <person name="Chen C."/>
            <person name="Yan M."/>
            <person name="Daum C."/>
            <person name="Ng V."/>
            <person name="Clum A."/>
            <person name="Steindorff A."/>
            <person name="Ohm R.A."/>
            <person name="Martin F."/>
            <person name="Silar P."/>
            <person name="Natvig D.O."/>
            <person name="Lalanne C."/>
            <person name="Gautier V."/>
            <person name="Ament-Velasquez S.L."/>
            <person name="Kruys A."/>
            <person name="Hutchinson M.I."/>
            <person name="Powell A.J."/>
            <person name="Barry K."/>
            <person name="Miller A.N."/>
            <person name="Grigoriev I.V."/>
            <person name="Debuchy R."/>
            <person name="Gladieux P."/>
            <person name="Hiltunen Thoren M."/>
            <person name="Johannesson H."/>
        </authorList>
    </citation>
    <scope>NUCLEOTIDE SEQUENCE</scope>
    <source>
        <strain evidence="1">CBS 359.72</strain>
    </source>
</reference>
<protein>
    <recommendedName>
        <fullName evidence="3">Transposase</fullName>
    </recommendedName>
</protein>
<dbReference type="InterPro" id="IPR036397">
    <property type="entry name" value="RNaseH_sf"/>
</dbReference>